<feature type="domain" description="Plasmid pRiA4b Orf3-like" evidence="1">
    <location>
        <begin position="1"/>
        <end position="140"/>
    </location>
</feature>
<dbReference type="InterPro" id="IPR012912">
    <property type="entry name" value="Plasmid_pRiA4b_Orf3-like"/>
</dbReference>
<comment type="caution">
    <text evidence="2">The sequence shown here is derived from an EMBL/GenBank/DDBJ whole genome shotgun (WGS) entry which is preliminary data.</text>
</comment>
<dbReference type="InterPro" id="IPR024047">
    <property type="entry name" value="MM3350-like_sf"/>
</dbReference>
<dbReference type="Pfam" id="PF07929">
    <property type="entry name" value="PRiA4_ORF3"/>
    <property type="match status" value="1"/>
</dbReference>
<name>X1GND7_9ZZZZ</name>
<accession>X1GND7</accession>
<dbReference type="EMBL" id="BARU01007588">
    <property type="protein sequence ID" value="GAH46380.1"/>
    <property type="molecule type" value="Genomic_DNA"/>
</dbReference>
<evidence type="ECO:0000259" key="1">
    <source>
        <dbReference type="Pfam" id="PF07929"/>
    </source>
</evidence>
<dbReference type="AlphaFoldDB" id="X1GND7"/>
<dbReference type="SUPFAM" id="SSF159941">
    <property type="entry name" value="MM3350-like"/>
    <property type="match status" value="1"/>
</dbReference>
<proteinExistence type="predicted"/>
<dbReference type="PANTHER" id="PTHR41878:SF1">
    <property type="entry name" value="TNPR PROTEIN"/>
    <property type="match status" value="1"/>
</dbReference>
<evidence type="ECO:0000313" key="2">
    <source>
        <dbReference type="EMBL" id="GAH46380.1"/>
    </source>
</evidence>
<dbReference type="Gene3D" id="3.10.290.30">
    <property type="entry name" value="MM3350-like"/>
    <property type="match status" value="1"/>
</dbReference>
<gene>
    <name evidence="2" type="ORF">S03H2_14947</name>
</gene>
<protein>
    <recommendedName>
        <fullName evidence="1">Plasmid pRiA4b Orf3-like domain-containing protein</fullName>
    </recommendedName>
</protein>
<organism evidence="2">
    <name type="scientific">marine sediment metagenome</name>
    <dbReference type="NCBI Taxonomy" id="412755"/>
    <lineage>
        <taxon>unclassified sequences</taxon>
        <taxon>metagenomes</taxon>
        <taxon>ecological metagenomes</taxon>
    </lineage>
</organism>
<sequence>MGWLDYHLHHFEIRGKSKQKESHIGIPDFDRMSDLEEVYPGWEIPISVYFNDLGVTAKYIYDYGDFWEHSIKLEGYMYREKGIKYPICIGGDRACPPEDCGSVSGYYNVIETLSDPKNDDYEEMKTWVGENWHPEKFKRNDVKFDNPYKRWKTAFLKR</sequence>
<dbReference type="PANTHER" id="PTHR41878">
    <property type="entry name" value="LEXA REPRESSOR-RELATED"/>
    <property type="match status" value="1"/>
</dbReference>
<reference evidence="2" key="1">
    <citation type="journal article" date="2014" name="Front. Microbiol.">
        <title>High frequency of phylogenetically diverse reductive dehalogenase-homologous genes in deep subseafloor sedimentary metagenomes.</title>
        <authorList>
            <person name="Kawai M."/>
            <person name="Futagami T."/>
            <person name="Toyoda A."/>
            <person name="Takaki Y."/>
            <person name="Nishi S."/>
            <person name="Hori S."/>
            <person name="Arai W."/>
            <person name="Tsubouchi T."/>
            <person name="Morono Y."/>
            <person name="Uchiyama I."/>
            <person name="Ito T."/>
            <person name="Fujiyama A."/>
            <person name="Inagaki F."/>
            <person name="Takami H."/>
        </authorList>
    </citation>
    <scope>NUCLEOTIDE SEQUENCE</scope>
    <source>
        <strain evidence="2">Expedition CK06-06</strain>
    </source>
</reference>